<keyword evidence="8" id="KW-0378">Hydrolase</keyword>
<dbReference type="InterPro" id="IPR009453">
    <property type="entry name" value="ISN1"/>
</dbReference>
<evidence type="ECO:0000256" key="3">
    <source>
        <dbReference type="ARBA" id="ARBA00011881"/>
    </source>
</evidence>
<evidence type="ECO:0000256" key="9">
    <source>
        <dbReference type="ARBA" id="ARBA00022840"/>
    </source>
</evidence>
<organism evidence="14 15">
    <name type="scientific">Physcomitrium patens</name>
    <name type="common">Spreading-leaved earth moss</name>
    <name type="synonym">Physcomitrella patens</name>
    <dbReference type="NCBI Taxonomy" id="3218"/>
    <lineage>
        <taxon>Eukaryota</taxon>
        <taxon>Viridiplantae</taxon>
        <taxon>Streptophyta</taxon>
        <taxon>Embryophyta</taxon>
        <taxon>Bryophyta</taxon>
        <taxon>Bryophytina</taxon>
        <taxon>Bryopsida</taxon>
        <taxon>Funariidae</taxon>
        <taxon>Funariales</taxon>
        <taxon>Funariaceae</taxon>
        <taxon>Physcomitrium</taxon>
    </lineage>
</organism>
<dbReference type="Pfam" id="PF06437">
    <property type="entry name" value="ISN1"/>
    <property type="match status" value="1"/>
</dbReference>
<dbReference type="Proteomes" id="UP000006727">
    <property type="component" value="Chromosome 14"/>
</dbReference>
<dbReference type="GO" id="GO:0005524">
    <property type="term" value="F:ATP binding"/>
    <property type="evidence" value="ECO:0007669"/>
    <property type="project" value="UniProtKB-KW"/>
</dbReference>
<dbReference type="GO" id="GO:0008253">
    <property type="term" value="F:5'-nucleotidase activity"/>
    <property type="evidence" value="ECO:0000318"/>
    <property type="project" value="GO_Central"/>
</dbReference>
<dbReference type="GO" id="GO:0006190">
    <property type="term" value="P:inosine salvage"/>
    <property type="evidence" value="ECO:0000318"/>
    <property type="project" value="GO_Central"/>
</dbReference>
<dbReference type="SUPFAM" id="SSF56784">
    <property type="entry name" value="HAD-like"/>
    <property type="match status" value="1"/>
</dbReference>
<evidence type="ECO:0000256" key="7">
    <source>
        <dbReference type="ARBA" id="ARBA00022741"/>
    </source>
</evidence>
<dbReference type="GO" id="GO:0000287">
    <property type="term" value="F:magnesium ion binding"/>
    <property type="evidence" value="ECO:0007669"/>
    <property type="project" value="InterPro"/>
</dbReference>
<evidence type="ECO:0000313" key="15">
    <source>
        <dbReference type="Proteomes" id="UP000006727"/>
    </source>
</evidence>
<dbReference type="Gramene" id="Pp3c14_15540V3.2">
    <property type="protein sequence ID" value="Pp3c14_15540V3.2"/>
    <property type="gene ID" value="Pp3c14_15540"/>
</dbReference>
<keyword evidence="6" id="KW-0479">Metal-binding</keyword>
<evidence type="ECO:0000256" key="1">
    <source>
        <dbReference type="ARBA" id="ARBA00001946"/>
    </source>
</evidence>
<evidence type="ECO:0000256" key="4">
    <source>
        <dbReference type="ARBA" id="ARBA00012894"/>
    </source>
</evidence>
<evidence type="ECO:0000256" key="5">
    <source>
        <dbReference type="ARBA" id="ARBA00015544"/>
    </source>
</evidence>
<evidence type="ECO:0000256" key="10">
    <source>
        <dbReference type="ARBA" id="ARBA00022842"/>
    </source>
</evidence>
<evidence type="ECO:0000256" key="12">
    <source>
        <dbReference type="ARBA" id="ARBA00047413"/>
    </source>
</evidence>
<reference evidence="14 15" key="2">
    <citation type="journal article" date="2018" name="Plant J.">
        <title>The Physcomitrella patens chromosome-scale assembly reveals moss genome structure and evolution.</title>
        <authorList>
            <person name="Lang D."/>
            <person name="Ullrich K.K."/>
            <person name="Murat F."/>
            <person name="Fuchs J."/>
            <person name="Jenkins J."/>
            <person name="Haas F.B."/>
            <person name="Piednoel M."/>
            <person name="Gundlach H."/>
            <person name="Van Bel M."/>
            <person name="Meyberg R."/>
            <person name="Vives C."/>
            <person name="Morata J."/>
            <person name="Symeonidi A."/>
            <person name="Hiss M."/>
            <person name="Muchero W."/>
            <person name="Kamisugi Y."/>
            <person name="Saleh O."/>
            <person name="Blanc G."/>
            <person name="Decker E.L."/>
            <person name="van Gessel N."/>
            <person name="Grimwood J."/>
            <person name="Hayes R.D."/>
            <person name="Graham S.W."/>
            <person name="Gunter L.E."/>
            <person name="McDaniel S.F."/>
            <person name="Hoernstein S.N.W."/>
            <person name="Larsson A."/>
            <person name="Li F.W."/>
            <person name="Perroud P.F."/>
            <person name="Phillips J."/>
            <person name="Ranjan P."/>
            <person name="Rokshar D.S."/>
            <person name="Rothfels C.J."/>
            <person name="Schneider L."/>
            <person name="Shu S."/>
            <person name="Stevenson D.W."/>
            <person name="Thummler F."/>
            <person name="Tillich M."/>
            <person name="Villarreal Aguilar J.C."/>
            <person name="Widiez T."/>
            <person name="Wong G.K."/>
            <person name="Wymore A."/>
            <person name="Zhang Y."/>
            <person name="Zimmer A.D."/>
            <person name="Quatrano R.S."/>
            <person name="Mayer K.F.X."/>
            <person name="Goodstein D."/>
            <person name="Casacuberta J.M."/>
            <person name="Vandepoele K."/>
            <person name="Reski R."/>
            <person name="Cuming A.C."/>
            <person name="Tuskan G.A."/>
            <person name="Maumus F."/>
            <person name="Salse J."/>
            <person name="Schmutz J."/>
            <person name="Rensing S.A."/>
        </authorList>
    </citation>
    <scope>NUCLEOTIDE SEQUENCE [LARGE SCALE GENOMIC DNA]</scope>
    <source>
        <strain evidence="14 15">cv. Gransden 2004</strain>
    </source>
</reference>
<evidence type="ECO:0000256" key="6">
    <source>
        <dbReference type="ARBA" id="ARBA00022723"/>
    </source>
</evidence>
<dbReference type="EnsemblPlants" id="Pp3c14_15540V3.2">
    <property type="protein sequence ID" value="Pp3c14_15540V3.2"/>
    <property type="gene ID" value="Pp3c14_15540"/>
</dbReference>
<evidence type="ECO:0000256" key="2">
    <source>
        <dbReference type="ARBA" id="ARBA00005307"/>
    </source>
</evidence>
<dbReference type="InParanoid" id="A0A7I4AQH8"/>
<evidence type="ECO:0000256" key="8">
    <source>
        <dbReference type="ARBA" id="ARBA00022801"/>
    </source>
</evidence>
<feature type="region of interest" description="Disordered" evidence="13">
    <location>
        <begin position="206"/>
        <end position="248"/>
    </location>
</feature>
<sequence length="668" mass="73657">MRERGEAERGRAVWLSCRNALVDYYAPSIHRVHTPSAAPFSSVCVLCHPFATPVLWLEGLSSVVLPSRGPVGGARLSCVAPPQRQSALFSQLGVHASIGSLAFNRVVVEQGGGLSRGFDGRVVKFISREVPPLGCARSIVGIGETLRVSKISKPSFLLHCGRAAVRLILEKRNAVVATHENFGLELGEDSQSPAPGSDTAERVLFDSLSGSNGSGGEGLKNSDAVSTESKPEEASRKRGENGKLLKALGMPDGVGTGINLQQAESKGGMRWNMLLSTEALEDAHLNRASSVTDAHVLRRKGRLKEQDGLIEFIISMHSTHSPIQVMEKLERWVREHLEDPMRSTLSRLIPTLGRFHTPLPLVRAFYEYDEFASLSRRRYVPPNFAEIRHVLNIAQVHAIAEKLSLITFDADGTIYADGHHIEGDNKMIGHIIKLMQQGVQVAIVTAAGYPGNAAKFEDRLAGLLEAFKHLHLPPTITRLFHVMGGECNYLLRVNEDYRLEFVPDDLWMSPDMLQWSDSDVQELLDDAECSLRSAAARLRVPIEIVRKPRAVGAVPLEPTIYEVLEELALTVQVQLMGSRLPFCAFNGGNDVFVDVGNKSVGLRALMKFLNKRPHVTLHVGDRFTMSGNDMATRSQCSILWVANPEETAFFTRLLLTDIRLARMHPYLE</sequence>
<comment type="cofactor">
    <cofactor evidence="1">
        <name>Mg(2+)</name>
        <dbReference type="ChEBI" id="CHEBI:18420"/>
    </cofactor>
</comment>
<dbReference type="GO" id="GO:0071592">
    <property type="term" value="P:nicotinic acid riboside biosynthetic process"/>
    <property type="evidence" value="ECO:0000318"/>
    <property type="project" value="GO_Central"/>
</dbReference>
<dbReference type="GO" id="GO:0009117">
    <property type="term" value="P:nucleotide metabolic process"/>
    <property type="evidence" value="ECO:0007669"/>
    <property type="project" value="UniProtKB-KW"/>
</dbReference>
<comment type="catalytic activity">
    <reaction evidence="12">
        <text>IMP + H2O = inosine + phosphate</text>
        <dbReference type="Rhea" id="RHEA:27718"/>
        <dbReference type="ChEBI" id="CHEBI:15377"/>
        <dbReference type="ChEBI" id="CHEBI:17596"/>
        <dbReference type="ChEBI" id="CHEBI:43474"/>
        <dbReference type="ChEBI" id="CHEBI:58053"/>
        <dbReference type="EC" id="3.1.3.99"/>
    </reaction>
</comment>
<dbReference type="EMBL" id="ABEU02000014">
    <property type="status" value="NOT_ANNOTATED_CDS"/>
    <property type="molecule type" value="Genomic_DNA"/>
</dbReference>
<feature type="compositionally biased region" description="Basic and acidic residues" evidence="13">
    <location>
        <begin position="229"/>
        <end position="243"/>
    </location>
</feature>
<keyword evidence="7" id="KW-0547">Nucleotide-binding</keyword>
<proteinExistence type="inferred from homology"/>
<dbReference type="EC" id="3.1.3.99" evidence="4"/>
<keyword evidence="15" id="KW-1185">Reference proteome</keyword>
<dbReference type="PANTHER" id="PTHR28213:SF1">
    <property type="entry name" value="IMP-SPECIFIC 5'-NUCLEOTIDASE 1"/>
    <property type="match status" value="1"/>
</dbReference>
<reference evidence="14 15" key="1">
    <citation type="journal article" date="2008" name="Science">
        <title>The Physcomitrella genome reveals evolutionary insights into the conquest of land by plants.</title>
        <authorList>
            <person name="Rensing S."/>
            <person name="Lang D."/>
            <person name="Zimmer A."/>
            <person name="Terry A."/>
            <person name="Salamov A."/>
            <person name="Shapiro H."/>
            <person name="Nishiyama T."/>
            <person name="Perroud P.-F."/>
            <person name="Lindquist E."/>
            <person name="Kamisugi Y."/>
            <person name="Tanahashi T."/>
            <person name="Sakakibara K."/>
            <person name="Fujita T."/>
            <person name="Oishi K."/>
            <person name="Shin-I T."/>
            <person name="Kuroki Y."/>
            <person name="Toyoda A."/>
            <person name="Suzuki Y."/>
            <person name="Hashimoto A."/>
            <person name="Yamaguchi K."/>
            <person name="Sugano A."/>
            <person name="Kohara Y."/>
            <person name="Fujiyama A."/>
            <person name="Anterola A."/>
            <person name="Aoki S."/>
            <person name="Ashton N."/>
            <person name="Barbazuk W.B."/>
            <person name="Barker E."/>
            <person name="Bennetzen J."/>
            <person name="Bezanilla M."/>
            <person name="Blankenship R."/>
            <person name="Cho S.H."/>
            <person name="Dutcher S."/>
            <person name="Estelle M."/>
            <person name="Fawcett J.A."/>
            <person name="Gundlach H."/>
            <person name="Hanada K."/>
            <person name="Heyl A."/>
            <person name="Hicks K.A."/>
            <person name="Hugh J."/>
            <person name="Lohr M."/>
            <person name="Mayer K."/>
            <person name="Melkozernov A."/>
            <person name="Murata T."/>
            <person name="Nelson D."/>
            <person name="Pils B."/>
            <person name="Prigge M."/>
            <person name="Reiss B."/>
            <person name="Renner T."/>
            <person name="Rombauts S."/>
            <person name="Rushton P."/>
            <person name="Sanderfoot A."/>
            <person name="Schween G."/>
            <person name="Shiu S.-H."/>
            <person name="Stueber K."/>
            <person name="Theodoulou F.L."/>
            <person name="Tu H."/>
            <person name="Van de Peer Y."/>
            <person name="Verrier P.J."/>
            <person name="Waters E."/>
            <person name="Wood A."/>
            <person name="Yang L."/>
            <person name="Cove D."/>
            <person name="Cuming A."/>
            <person name="Hasebe M."/>
            <person name="Lucas S."/>
            <person name="Mishler D.B."/>
            <person name="Reski R."/>
            <person name="Grigoriev I."/>
            <person name="Quatrano R.S."/>
            <person name="Boore J.L."/>
        </authorList>
    </citation>
    <scope>NUCLEOTIDE SEQUENCE [LARGE SCALE GENOMIC DNA]</scope>
    <source>
        <strain evidence="14 15">cv. Gransden 2004</strain>
    </source>
</reference>
<evidence type="ECO:0000256" key="11">
    <source>
        <dbReference type="ARBA" id="ARBA00023080"/>
    </source>
</evidence>
<keyword evidence="9" id="KW-0067">ATP-binding</keyword>
<dbReference type="AlphaFoldDB" id="A0A7I4AQH8"/>
<dbReference type="InterPro" id="IPR036412">
    <property type="entry name" value="HAD-like_sf"/>
</dbReference>
<dbReference type="PANTHER" id="PTHR28213">
    <property type="entry name" value="IMP-SPECIFIC 5'-NUCLEOTIDASE 1"/>
    <property type="match status" value="1"/>
</dbReference>
<accession>A0A7I4AQH8</accession>
<gene>
    <name evidence="14" type="primary">LOC112291556</name>
</gene>
<name>A0A7I4AQH8_PHYPA</name>
<evidence type="ECO:0000256" key="13">
    <source>
        <dbReference type="SAM" id="MobiDB-lite"/>
    </source>
</evidence>
<comment type="subunit">
    <text evidence="3">Homotetramer.</text>
</comment>
<keyword evidence="11" id="KW-0546">Nucleotide metabolism</keyword>
<reference evidence="14" key="3">
    <citation type="submission" date="2020-12" db="UniProtKB">
        <authorList>
            <consortium name="EnsemblPlants"/>
        </authorList>
    </citation>
    <scope>IDENTIFICATION</scope>
</reference>
<dbReference type="GO" id="GO:0071590">
    <property type="term" value="P:nicotinamide riboside biosynthetic process"/>
    <property type="evidence" value="ECO:0000318"/>
    <property type="project" value="GO_Central"/>
</dbReference>
<keyword evidence="10" id="KW-0460">Magnesium</keyword>
<protein>
    <recommendedName>
        <fullName evidence="5">IMP-specific 5'-nucleotidase 1</fullName>
        <ecNumber evidence="4">3.1.3.99</ecNumber>
    </recommendedName>
</protein>
<comment type="similarity">
    <text evidence="2">Belongs to the ISN1 family.</text>
</comment>
<evidence type="ECO:0000313" key="14">
    <source>
        <dbReference type="EnsemblPlants" id="Pp3c14_15540V3.2"/>
    </source>
</evidence>